<organism evidence="1 2">
    <name type="scientific">Devosia nanyangense</name>
    <dbReference type="NCBI Taxonomy" id="1228055"/>
    <lineage>
        <taxon>Bacteria</taxon>
        <taxon>Pseudomonadati</taxon>
        <taxon>Pseudomonadota</taxon>
        <taxon>Alphaproteobacteria</taxon>
        <taxon>Hyphomicrobiales</taxon>
        <taxon>Devosiaceae</taxon>
        <taxon>Devosia</taxon>
    </lineage>
</organism>
<reference evidence="1" key="1">
    <citation type="submission" date="2020-07" db="EMBL/GenBank/DDBJ databases">
        <title>Huge and variable diversity of episymbiotic CPR bacteria and DPANN archaea in groundwater ecosystems.</title>
        <authorList>
            <person name="He C.Y."/>
            <person name="Keren R."/>
            <person name="Whittaker M."/>
            <person name="Farag I.F."/>
            <person name="Doudna J."/>
            <person name="Cate J.H.D."/>
            <person name="Banfield J.F."/>
        </authorList>
    </citation>
    <scope>NUCLEOTIDE SEQUENCE</scope>
    <source>
        <strain evidence="1">NC_groundwater_1586_Pr3_B-0.1um_66_15</strain>
    </source>
</reference>
<evidence type="ECO:0000313" key="2">
    <source>
        <dbReference type="Proteomes" id="UP000782610"/>
    </source>
</evidence>
<dbReference type="EMBL" id="JACRAF010000022">
    <property type="protein sequence ID" value="MBI4921583.1"/>
    <property type="molecule type" value="Genomic_DNA"/>
</dbReference>
<dbReference type="Proteomes" id="UP000782610">
    <property type="component" value="Unassembled WGS sequence"/>
</dbReference>
<sequence length="64" mass="7193">MSQAFVRESAANALVRSTRESASNTAEVYRAIEPDYDFEVRAGRGGYMIARLKKDGSFDSWVEE</sequence>
<dbReference type="AlphaFoldDB" id="A0A933L086"/>
<evidence type="ECO:0000313" key="1">
    <source>
        <dbReference type="EMBL" id="MBI4921583.1"/>
    </source>
</evidence>
<accession>A0A933L086</accession>
<proteinExistence type="predicted"/>
<comment type="caution">
    <text evidence="1">The sequence shown here is derived from an EMBL/GenBank/DDBJ whole genome shotgun (WGS) entry which is preliminary data.</text>
</comment>
<gene>
    <name evidence="1" type="ORF">HY834_07520</name>
</gene>
<name>A0A933L086_9HYPH</name>
<protein>
    <submittedName>
        <fullName evidence="1">Uncharacterized protein</fullName>
    </submittedName>
</protein>